<name>A0ABD2ZMS9_9GENT</name>
<comment type="caution">
    <text evidence="1">The sequence shown here is derived from an EMBL/GenBank/DDBJ whole genome shotgun (WGS) entry which is preliminary data.</text>
</comment>
<sequence length="95" mass="10158">MDTRFLVERLSLRSSVIPLAVTRRTMVAGDLCFLCPIGRATGPAVATDLATLAGWTVTPPSSTLAPVMWATALAVWVAVEAFRRCMVVVHEAGET</sequence>
<dbReference type="Proteomes" id="UP001630127">
    <property type="component" value="Unassembled WGS sequence"/>
</dbReference>
<proteinExistence type="predicted"/>
<evidence type="ECO:0000313" key="2">
    <source>
        <dbReference type="Proteomes" id="UP001630127"/>
    </source>
</evidence>
<dbReference type="AlphaFoldDB" id="A0ABD2ZMS9"/>
<evidence type="ECO:0000313" key="1">
    <source>
        <dbReference type="EMBL" id="KAL3520313.1"/>
    </source>
</evidence>
<reference evidence="1 2" key="1">
    <citation type="submission" date="2024-11" db="EMBL/GenBank/DDBJ databases">
        <title>A near-complete genome assembly of Cinchona calisaya.</title>
        <authorList>
            <person name="Lian D.C."/>
            <person name="Zhao X.W."/>
            <person name="Wei L."/>
        </authorList>
    </citation>
    <scope>NUCLEOTIDE SEQUENCE [LARGE SCALE GENOMIC DNA]</scope>
    <source>
        <tissue evidence="1">Nenye</tissue>
    </source>
</reference>
<keyword evidence="2" id="KW-1185">Reference proteome</keyword>
<accession>A0ABD2ZMS9</accession>
<dbReference type="EMBL" id="JBJUIK010000008">
    <property type="protein sequence ID" value="KAL3520313.1"/>
    <property type="molecule type" value="Genomic_DNA"/>
</dbReference>
<organism evidence="1 2">
    <name type="scientific">Cinchona calisaya</name>
    <dbReference type="NCBI Taxonomy" id="153742"/>
    <lineage>
        <taxon>Eukaryota</taxon>
        <taxon>Viridiplantae</taxon>
        <taxon>Streptophyta</taxon>
        <taxon>Embryophyta</taxon>
        <taxon>Tracheophyta</taxon>
        <taxon>Spermatophyta</taxon>
        <taxon>Magnoliopsida</taxon>
        <taxon>eudicotyledons</taxon>
        <taxon>Gunneridae</taxon>
        <taxon>Pentapetalae</taxon>
        <taxon>asterids</taxon>
        <taxon>lamiids</taxon>
        <taxon>Gentianales</taxon>
        <taxon>Rubiaceae</taxon>
        <taxon>Cinchonoideae</taxon>
        <taxon>Cinchoneae</taxon>
        <taxon>Cinchona</taxon>
    </lineage>
</organism>
<gene>
    <name evidence="1" type="ORF">ACH5RR_018462</name>
</gene>
<protein>
    <submittedName>
        <fullName evidence="1">Uncharacterized protein</fullName>
    </submittedName>
</protein>